<reference evidence="2 3" key="1">
    <citation type="submission" date="2019-12" db="EMBL/GenBank/DDBJ databases">
        <title>Paenibacillus sp. nov., an endophytic bacterium isolated from the stem of Dendrobium.</title>
        <authorList>
            <person name="Zhao R."/>
        </authorList>
    </citation>
    <scope>NUCLEOTIDE SEQUENCE [LARGE SCALE GENOMIC DNA]</scope>
    <source>
        <strain evidence="2 3">HJL G12</strain>
    </source>
</reference>
<sequence>MTGFLIVLYIVVYFVVCGAYFQLAKKADRNDIAWFAFVPILNYILQLKLINISAWWVLIYLVPIVNIVFAIIWQVKLLNAFGKTGAYVLFSIFLPPVYTILWIVWGYSSKTEYDL</sequence>
<comment type="caution">
    <text evidence="2">The sequence shown here is derived from an EMBL/GenBank/DDBJ whole genome shotgun (WGS) entry which is preliminary data.</text>
</comment>
<name>A0A7X3INW1_9BACL</name>
<dbReference type="InterPro" id="IPR043739">
    <property type="entry name" value="DUF5684"/>
</dbReference>
<evidence type="ECO:0000313" key="3">
    <source>
        <dbReference type="Proteomes" id="UP000460318"/>
    </source>
</evidence>
<dbReference type="AlphaFoldDB" id="A0A7X3INW1"/>
<dbReference type="EMBL" id="WUBI01000007">
    <property type="protein sequence ID" value="MWV47382.1"/>
    <property type="molecule type" value="Genomic_DNA"/>
</dbReference>
<organism evidence="2 3">
    <name type="scientific">Paenibacillus dendrobii</name>
    <dbReference type="NCBI Taxonomy" id="2691084"/>
    <lineage>
        <taxon>Bacteria</taxon>
        <taxon>Bacillati</taxon>
        <taxon>Bacillota</taxon>
        <taxon>Bacilli</taxon>
        <taxon>Bacillales</taxon>
        <taxon>Paenibacillaceae</taxon>
        <taxon>Paenibacillus</taxon>
    </lineage>
</organism>
<feature type="transmembrane region" description="Helical" evidence="1">
    <location>
        <begin position="85"/>
        <end position="105"/>
    </location>
</feature>
<dbReference type="Proteomes" id="UP000460318">
    <property type="component" value="Unassembled WGS sequence"/>
</dbReference>
<evidence type="ECO:0000313" key="2">
    <source>
        <dbReference type="EMBL" id="MWV47382.1"/>
    </source>
</evidence>
<protein>
    <recommendedName>
        <fullName evidence="4">Signal peptidase I</fullName>
    </recommendedName>
</protein>
<gene>
    <name evidence="2" type="ORF">GRF59_27680</name>
</gene>
<accession>A0A7X3INW1</accession>
<proteinExistence type="predicted"/>
<keyword evidence="1" id="KW-0812">Transmembrane</keyword>
<dbReference type="RefSeq" id="WP_160500974.1">
    <property type="nucleotide sequence ID" value="NZ_WUBI01000007.1"/>
</dbReference>
<evidence type="ECO:0000256" key="1">
    <source>
        <dbReference type="SAM" id="Phobius"/>
    </source>
</evidence>
<evidence type="ECO:0008006" key="4">
    <source>
        <dbReference type="Google" id="ProtNLM"/>
    </source>
</evidence>
<keyword evidence="1" id="KW-1133">Transmembrane helix</keyword>
<keyword evidence="1" id="KW-0472">Membrane</keyword>
<dbReference type="Pfam" id="PF18936">
    <property type="entry name" value="DUF5684"/>
    <property type="match status" value="1"/>
</dbReference>
<keyword evidence="3" id="KW-1185">Reference proteome</keyword>
<feature type="transmembrane region" description="Helical" evidence="1">
    <location>
        <begin position="6"/>
        <end position="23"/>
    </location>
</feature>
<feature type="transmembrane region" description="Helical" evidence="1">
    <location>
        <begin position="55"/>
        <end position="73"/>
    </location>
</feature>